<evidence type="ECO:0000313" key="2">
    <source>
        <dbReference type="EMBL" id="TGO13532.1"/>
    </source>
</evidence>
<comment type="caution">
    <text evidence="2">The sequence shown here is derived from an EMBL/GenBank/DDBJ whole genome shotgun (WGS) entry which is preliminary data.</text>
</comment>
<name>A0A4Z1ERW4_9HELO</name>
<sequence>MEGRETAINAPILTQHHLQTPGARTNSENITQNQQVHASSEDPTPSLTTTKTKTITQMKKKTAPDRE</sequence>
<dbReference type="Proteomes" id="UP000297777">
    <property type="component" value="Unassembled WGS sequence"/>
</dbReference>
<dbReference type="EMBL" id="PQXH01000068">
    <property type="protein sequence ID" value="TGO13532.1"/>
    <property type="molecule type" value="Genomic_DNA"/>
</dbReference>
<accession>A0A4Z1ERW4</accession>
<feature type="region of interest" description="Disordered" evidence="1">
    <location>
        <begin position="1"/>
        <end position="67"/>
    </location>
</feature>
<gene>
    <name evidence="2" type="ORF">BTUL_0068g00410</name>
</gene>
<reference evidence="2 3" key="1">
    <citation type="submission" date="2017-12" db="EMBL/GenBank/DDBJ databases">
        <title>Comparative genomics of Botrytis spp.</title>
        <authorList>
            <person name="Valero-Jimenez C.A."/>
            <person name="Tapia P."/>
            <person name="Veloso J."/>
            <person name="Silva-Moreno E."/>
            <person name="Staats M."/>
            <person name="Valdes J.H."/>
            <person name="Van Kan J.A.L."/>
        </authorList>
    </citation>
    <scope>NUCLEOTIDE SEQUENCE [LARGE SCALE GENOMIC DNA]</scope>
    <source>
        <strain evidence="2 3">Bt9001</strain>
    </source>
</reference>
<feature type="compositionally biased region" description="Low complexity" evidence="1">
    <location>
        <begin position="48"/>
        <end position="57"/>
    </location>
</feature>
<proteinExistence type="predicted"/>
<evidence type="ECO:0000313" key="3">
    <source>
        <dbReference type="Proteomes" id="UP000297777"/>
    </source>
</evidence>
<protein>
    <submittedName>
        <fullName evidence="2">Uncharacterized protein</fullName>
    </submittedName>
</protein>
<feature type="compositionally biased region" description="Polar residues" evidence="1">
    <location>
        <begin position="16"/>
        <end position="47"/>
    </location>
</feature>
<dbReference type="AlphaFoldDB" id="A0A4Z1ERW4"/>
<organism evidence="2 3">
    <name type="scientific">Botrytis tulipae</name>
    <dbReference type="NCBI Taxonomy" id="87230"/>
    <lineage>
        <taxon>Eukaryota</taxon>
        <taxon>Fungi</taxon>
        <taxon>Dikarya</taxon>
        <taxon>Ascomycota</taxon>
        <taxon>Pezizomycotina</taxon>
        <taxon>Leotiomycetes</taxon>
        <taxon>Helotiales</taxon>
        <taxon>Sclerotiniaceae</taxon>
        <taxon>Botrytis</taxon>
    </lineage>
</organism>
<keyword evidence="3" id="KW-1185">Reference proteome</keyword>
<evidence type="ECO:0000256" key="1">
    <source>
        <dbReference type="SAM" id="MobiDB-lite"/>
    </source>
</evidence>